<dbReference type="EMBL" id="VYDA01000099">
    <property type="protein sequence ID" value="MYH60708.1"/>
    <property type="molecule type" value="Genomic_DNA"/>
</dbReference>
<evidence type="ECO:0000259" key="6">
    <source>
        <dbReference type="Pfam" id="PF22590"/>
    </source>
</evidence>
<dbReference type="GO" id="GO:0004386">
    <property type="term" value="F:helicase activity"/>
    <property type="evidence" value="ECO:0007669"/>
    <property type="project" value="UniProtKB-KW"/>
</dbReference>
<evidence type="ECO:0000256" key="4">
    <source>
        <dbReference type="ARBA" id="ARBA00022840"/>
    </source>
</evidence>
<evidence type="ECO:0000256" key="3">
    <source>
        <dbReference type="ARBA" id="ARBA00022806"/>
    </source>
</evidence>
<dbReference type="GO" id="GO:0005524">
    <property type="term" value="F:ATP binding"/>
    <property type="evidence" value="ECO:0007669"/>
    <property type="project" value="UniProtKB-KW"/>
</dbReference>
<dbReference type="InterPro" id="IPR054712">
    <property type="entry name" value="Cas3-like_dom"/>
</dbReference>
<evidence type="ECO:0000256" key="5">
    <source>
        <dbReference type="ARBA" id="ARBA00023118"/>
    </source>
</evidence>
<comment type="caution">
    <text evidence="7">The sequence shown here is derived from an EMBL/GenBank/DDBJ whole genome shotgun (WGS) entry which is preliminary data.</text>
</comment>
<dbReference type="AlphaFoldDB" id="A0A6B1FXI7"/>
<keyword evidence="4" id="KW-0067">ATP-binding</keyword>
<dbReference type="InterPro" id="IPR027417">
    <property type="entry name" value="P-loop_NTPase"/>
</dbReference>
<keyword evidence="5" id="KW-0051">Antiviral defense</keyword>
<keyword evidence="3" id="KW-0347">Helicase</keyword>
<evidence type="ECO:0000313" key="7">
    <source>
        <dbReference type="EMBL" id="MYH60708.1"/>
    </source>
</evidence>
<organism evidence="7">
    <name type="scientific">Caldilineaceae bacterium SB0675_bin_29</name>
    <dbReference type="NCBI Taxonomy" id="2605266"/>
    <lineage>
        <taxon>Bacteria</taxon>
        <taxon>Bacillati</taxon>
        <taxon>Chloroflexota</taxon>
        <taxon>Caldilineae</taxon>
        <taxon>Caldilineales</taxon>
        <taxon>Caldilineaceae</taxon>
    </lineage>
</organism>
<evidence type="ECO:0000256" key="2">
    <source>
        <dbReference type="ARBA" id="ARBA00022801"/>
    </source>
</evidence>
<dbReference type="Pfam" id="PF22590">
    <property type="entry name" value="Cas3-like_C_2"/>
    <property type="match status" value="1"/>
</dbReference>
<reference evidence="7" key="1">
    <citation type="submission" date="2019-09" db="EMBL/GenBank/DDBJ databases">
        <title>Characterisation of the sponge microbiome using genome-centric metagenomics.</title>
        <authorList>
            <person name="Engelberts J.P."/>
            <person name="Robbins S.J."/>
            <person name="De Goeij J.M."/>
            <person name="Aranda M."/>
            <person name="Bell S.C."/>
            <person name="Webster N.S."/>
        </authorList>
    </citation>
    <scope>NUCLEOTIDE SEQUENCE</scope>
    <source>
        <strain evidence="7">SB0675_bin_29</strain>
    </source>
</reference>
<feature type="domain" description="CRISPR-associated nuclease/helicase Cas3" evidence="6">
    <location>
        <begin position="1"/>
        <end position="109"/>
    </location>
</feature>
<keyword evidence="2" id="KW-0378">Hydrolase</keyword>
<sequence>MIVRNTVGFAVRTQQALEERAGPGEQPLLFGVDGVVTLHHGRFAAGDRRRLDAAVEAQIGKSRDPGGRVIVGTQTLEQSLDIDADLLITDLCPMDVLLQRIGRLHRHARDGRPADYRSPACIVLMPEDDDLSPWLTRRKDTNGLGPNGFVYEDLRILEATARLVAEHAANGTSWNIPCMNRALVERSTHPEVLEEITGKMGEGWREHAIKMEGVYIGDNQTARQVIIRRDRSFYEENRDVVFPDMEARIRTRLGDEGVEITLEPAAPSPLAADGTISHVVVPGHMAHGLTGEEPVPWKARDGGFEFIVGDRQFRYDRLGLRRL</sequence>
<accession>A0A6B1FXI7</accession>
<dbReference type="GO" id="GO:0051607">
    <property type="term" value="P:defense response to virus"/>
    <property type="evidence" value="ECO:0007669"/>
    <property type="project" value="UniProtKB-KW"/>
</dbReference>
<dbReference type="SUPFAM" id="SSF52540">
    <property type="entry name" value="P-loop containing nucleoside triphosphate hydrolases"/>
    <property type="match status" value="1"/>
</dbReference>
<name>A0A6B1FXI7_9CHLR</name>
<gene>
    <name evidence="7" type="ORF">F4148_02730</name>
</gene>
<dbReference type="Gene3D" id="3.40.50.300">
    <property type="entry name" value="P-loop containing nucleotide triphosphate hydrolases"/>
    <property type="match status" value="1"/>
</dbReference>
<evidence type="ECO:0000256" key="1">
    <source>
        <dbReference type="ARBA" id="ARBA00022741"/>
    </source>
</evidence>
<protein>
    <recommendedName>
        <fullName evidence="6">CRISPR-associated nuclease/helicase Cas3 domain-containing protein</fullName>
    </recommendedName>
</protein>
<keyword evidence="1" id="KW-0547">Nucleotide-binding</keyword>
<proteinExistence type="predicted"/>
<dbReference type="GO" id="GO:0016787">
    <property type="term" value="F:hydrolase activity"/>
    <property type="evidence" value="ECO:0007669"/>
    <property type="project" value="UniProtKB-KW"/>
</dbReference>